<evidence type="ECO:0000313" key="2">
    <source>
        <dbReference type="Proteomes" id="UP000636479"/>
    </source>
</evidence>
<keyword evidence="2" id="KW-1185">Reference proteome</keyword>
<evidence type="ECO:0000313" key="1">
    <source>
        <dbReference type="EMBL" id="KAF7292049.1"/>
    </source>
</evidence>
<dbReference type="GeneID" id="59351324"/>
<sequence length="456" mass="51446">MTLLAELPVELLSAIAQAVGNQRRLTRLARTSRRLQKICLPVLYRTVELDSRKGLKRWLRTMQIKTKYARLVKFFVLTLPGDILLDEAAVFALATTLATCGKLRTLSASISSTSSLAEKLVAIQAAFPLLEVLTIPDSCSDPHSLALLAQHPSVRQFEIIRQTSEDSSLGLLPTTHNLLSFQGPIAVLGNLIHVPAMFASMQVVTCWHTDIVNSDDHPIPERAIRLLEFSVHDWHPVYIQLFQLKNGTFDARWQDLQELRIVKARECDRPHLRYQKKFNAFLKAFRPLLEHLPRLEILNLSDDFRECVFHNPATQLPHVENEILFLRHCAGPALRKCRLPETCISWRRAVDLGLNPVWLPRLHAISTDALSLLNWFIPKCLGSWGPDYARAAFHLLGVEDDTTARTKMAQMADTQSGSQLCAHLGLLENLQKLTGGLGLDDDDNDFLDDLDDALWN</sequence>
<organism evidence="1 2">
    <name type="scientific">Mycena indigotica</name>
    <dbReference type="NCBI Taxonomy" id="2126181"/>
    <lineage>
        <taxon>Eukaryota</taxon>
        <taxon>Fungi</taxon>
        <taxon>Dikarya</taxon>
        <taxon>Basidiomycota</taxon>
        <taxon>Agaricomycotina</taxon>
        <taxon>Agaricomycetes</taxon>
        <taxon>Agaricomycetidae</taxon>
        <taxon>Agaricales</taxon>
        <taxon>Marasmiineae</taxon>
        <taxon>Mycenaceae</taxon>
        <taxon>Mycena</taxon>
    </lineage>
</organism>
<dbReference type="OrthoDB" id="8195690at2759"/>
<evidence type="ECO:0008006" key="3">
    <source>
        <dbReference type="Google" id="ProtNLM"/>
    </source>
</evidence>
<gene>
    <name evidence="1" type="ORF">MIND_01231000</name>
</gene>
<comment type="caution">
    <text evidence="1">The sequence shown here is derived from an EMBL/GenBank/DDBJ whole genome shotgun (WGS) entry which is preliminary data.</text>
</comment>
<name>A0A8H6VSC8_9AGAR</name>
<dbReference type="Proteomes" id="UP000636479">
    <property type="component" value="Unassembled WGS sequence"/>
</dbReference>
<accession>A0A8H6VSC8</accession>
<dbReference type="RefSeq" id="XP_037214776.1">
    <property type="nucleotide sequence ID" value="XM_037368808.1"/>
</dbReference>
<dbReference type="EMBL" id="JACAZF010000012">
    <property type="protein sequence ID" value="KAF7292049.1"/>
    <property type="molecule type" value="Genomic_DNA"/>
</dbReference>
<protein>
    <recommendedName>
        <fullName evidence="3">F-box domain-containing protein</fullName>
    </recommendedName>
</protein>
<dbReference type="AlphaFoldDB" id="A0A8H6VSC8"/>
<proteinExistence type="predicted"/>
<reference evidence="1" key="1">
    <citation type="submission" date="2020-05" db="EMBL/GenBank/DDBJ databases">
        <title>Mycena genomes resolve the evolution of fungal bioluminescence.</title>
        <authorList>
            <person name="Tsai I.J."/>
        </authorList>
    </citation>
    <scope>NUCLEOTIDE SEQUENCE</scope>
    <source>
        <strain evidence="1">171206Taipei</strain>
    </source>
</reference>